<comment type="caution">
    <text evidence="1">The sequence shown here is derived from an EMBL/GenBank/DDBJ whole genome shotgun (WGS) entry which is preliminary data.</text>
</comment>
<sequence length="70" mass="7715">MTGTTERRHLDITDEVPDVVWRLGARASRVDLPGRTVVVDDRERTEFDGLVVASGARPRDLGSVAAPFRP</sequence>
<proteinExistence type="predicted"/>
<dbReference type="Gene3D" id="3.50.50.60">
    <property type="entry name" value="FAD/NAD(P)-binding domain"/>
    <property type="match status" value="1"/>
</dbReference>
<evidence type="ECO:0000313" key="2">
    <source>
        <dbReference type="Proteomes" id="UP000246018"/>
    </source>
</evidence>
<reference evidence="1 2" key="1">
    <citation type="submission" date="2018-04" db="EMBL/GenBank/DDBJ databases">
        <title>Genome of Nocardioides gansuensis WSJ-1.</title>
        <authorList>
            <person name="Wu S."/>
            <person name="Wang G."/>
        </authorList>
    </citation>
    <scope>NUCLEOTIDE SEQUENCE [LARGE SCALE GENOMIC DNA]</scope>
    <source>
        <strain evidence="1 2">WSJ-1</strain>
    </source>
</reference>
<name>A0A2T8FDK6_9ACTN</name>
<protein>
    <recommendedName>
        <fullName evidence="3">FAD/NAD(P)-binding domain-containing protein</fullName>
    </recommendedName>
</protein>
<accession>A0A2T8FDK6</accession>
<dbReference type="AlphaFoldDB" id="A0A2T8FDK6"/>
<dbReference type="EMBL" id="QDGZ01000002">
    <property type="protein sequence ID" value="PVG83779.1"/>
    <property type="molecule type" value="Genomic_DNA"/>
</dbReference>
<dbReference type="InterPro" id="IPR036188">
    <property type="entry name" value="FAD/NAD-bd_sf"/>
</dbReference>
<keyword evidence="2" id="KW-1185">Reference proteome</keyword>
<dbReference type="SUPFAM" id="SSF51905">
    <property type="entry name" value="FAD/NAD(P)-binding domain"/>
    <property type="match status" value="1"/>
</dbReference>
<gene>
    <name evidence="1" type="ORF">DDE18_05555</name>
</gene>
<organism evidence="1 2">
    <name type="scientific">Nocardioides gansuensis</name>
    <dbReference type="NCBI Taxonomy" id="2138300"/>
    <lineage>
        <taxon>Bacteria</taxon>
        <taxon>Bacillati</taxon>
        <taxon>Actinomycetota</taxon>
        <taxon>Actinomycetes</taxon>
        <taxon>Propionibacteriales</taxon>
        <taxon>Nocardioidaceae</taxon>
        <taxon>Nocardioides</taxon>
    </lineage>
</organism>
<dbReference type="Proteomes" id="UP000246018">
    <property type="component" value="Unassembled WGS sequence"/>
</dbReference>
<evidence type="ECO:0000313" key="1">
    <source>
        <dbReference type="EMBL" id="PVG83779.1"/>
    </source>
</evidence>
<evidence type="ECO:0008006" key="3">
    <source>
        <dbReference type="Google" id="ProtNLM"/>
    </source>
</evidence>